<dbReference type="RefSeq" id="WP_096483460.1">
    <property type="nucleotide sequence ID" value="NZ_AP014809.1"/>
</dbReference>
<keyword evidence="2" id="KW-1133">Transmembrane helix</keyword>
<sequence>MLNLIPLLALVASVSVVIAVLVVRSFPSGSEVRRRLGALSFMIIPWGLMILSGPFMIDHHAAGTEIRGWMITGQYTSMALLCGVAAIGIVRARGARRLASVIGGANIILVFLLVCVSVTIIDPGSEQGPTAIREQSAVHSQQPEPIRRP</sequence>
<dbReference type="EMBL" id="AP014809">
    <property type="protein sequence ID" value="BAU89033.1"/>
    <property type="molecule type" value="Genomic_DNA"/>
</dbReference>
<feature type="transmembrane region" description="Helical" evidence="2">
    <location>
        <begin position="69"/>
        <end position="89"/>
    </location>
</feature>
<feature type="transmembrane region" description="Helical" evidence="2">
    <location>
        <begin position="36"/>
        <end position="57"/>
    </location>
</feature>
<dbReference type="OrthoDB" id="8448577at2"/>
<protein>
    <submittedName>
        <fullName evidence="3">Uncharacterized protein</fullName>
    </submittedName>
</protein>
<evidence type="ECO:0000313" key="3">
    <source>
        <dbReference type="EMBL" id="BAU89033.1"/>
    </source>
</evidence>
<evidence type="ECO:0000256" key="1">
    <source>
        <dbReference type="SAM" id="MobiDB-lite"/>
    </source>
</evidence>
<proteinExistence type="predicted"/>
<gene>
    <name evidence="3" type="ORF">MPPM_0428</name>
</gene>
<keyword evidence="2" id="KW-0472">Membrane</keyword>
<keyword evidence="2" id="KW-0812">Transmembrane</keyword>
<organism evidence="3 4">
    <name type="scientific">Methylorubrum populi</name>
    <dbReference type="NCBI Taxonomy" id="223967"/>
    <lineage>
        <taxon>Bacteria</taxon>
        <taxon>Pseudomonadati</taxon>
        <taxon>Pseudomonadota</taxon>
        <taxon>Alphaproteobacteria</taxon>
        <taxon>Hyphomicrobiales</taxon>
        <taxon>Methylobacteriaceae</taxon>
        <taxon>Methylorubrum</taxon>
    </lineage>
</organism>
<reference evidence="3 4" key="1">
    <citation type="journal article" date="2016" name="Genome Announc.">
        <title>Complete Genome Sequence of Methylobacterium populi P-1M, Isolated from Pink-Pigmented Household Biofilm.</title>
        <authorList>
            <person name="Morohoshi T."/>
            <person name="Ikeda T."/>
        </authorList>
    </citation>
    <scope>NUCLEOTIDE SEQUENCE [LARGE SCALE GENOMIC DNA]</scope>
    <source>
        <strain evidence="3 4">P-1M</strain>
    </source>
</reference>
<dbReference type="AlphaFoldDB" id="A0A169QK98"/>
<feature type="transmembrane region" description="Helical" evidence="2">
    <location>
        <begin position="101"/>
        <end position="121"/>
    </location>
</feature>
<dbReference type="Proteomes" id="UP000218288">
    <property type="component" value="Chromosome"/>
</dbReference>
<name>A0A169QK98_9HYPH</name>
<evidence type="ECO:0000256" key="2">
    <source>
        <dbReference type="SAM" id="Phobius"/>
    </source>
</evidence>
<accession>A0A169QK98</accession>
<feature type="region of interest" description="Disordered" evidence="1">
    <location>
        <begin position="130"/>
        <end position="149"/>
    </location>
</feature>
<feature type="transmembrane region" description="Helical" evidence="2">
    <location>
        <begin position="6"/>
        <end position="24"/>
    </location>
</feature>
<evidence type="ECO:0000313" key="4">
    <source>
        <dbReference type="Proteomes" id="UP000218288"/>
    </source>
</evidence>